<keyword evidence="17 24" id="KW-0472">Membrane</keyword>
<keyword evidence="19 24" id="KW-1208">Phospholipid metabolism</keyword>
<feature type="transmembrane region" description="Helical" evidence="24">
    <location>
        <begin position="32"/>
        <end position="49"/>
    </location>
</feature>
<dbReference type="GO" id="GO:0005524">
    <property type="term" value="F:ATP binding"/>
    <property type="evidence" value="ECO:0007669"/>
    <property type="project" value="UniProtKB-KW"/>
</dbReference>
<keyword evidence="7" id="KW-0997">Cell inner membrane</keyword>
<evidence type="ECO:0000313" key="26">
    <source>
        <dbReference type="EMBL" id="PHO18796.1"/>
    </source>
</evidence>
<dbReference type="PROSITE" id="PS01069">
    <property type="entry name" value="DAGK_PROKAR"/>
    <property type="match status" value="1"/>
</dbReference>
<evidence type="ECO:0000256" key="15">
    <source>
        <dbReference type="ARBA" id="ARBA00022989"/>
    </source>
</evidence>
<evidence type="ECO:0000256" key="6">
    <source>
        <dbReference type="ARBA" id="ARBA00022516"/>
    </source>
</evidence>
<evidence type="ECO:0000256" key="1">
    <source>
        <dbReference type="ARBA" id="ARBA00004429"/>
    </source>
</evidence>
<evidence type="ECO:0000256" key="19">
    <source>
        <dbReference type="ARBA" id="ARBA00023264"/>
    </source>
</evidence>
<dbReference type="Proteomes" id="UP000221222">
    <property type="component" value="Unassembled WGS sequence"/>
</dbReference>
<evidence type="ECO:0000256" key="17">
    <source>
        <dbReference type="ARBA" id="ARBA00023136"/>
    </source>
</evidence>
<dbReference type="GO" id="GO:0004143">
    <property type="term" value="F:ATP-dependent diacylglycerol kinase activity"/>
    <property type="evidence" value="ECO:0007669"/>
    <property type="project" value="UniProtKB-EC"/>
</dbReference>
<evidence type="ECO:0000256" key="7">
    <source>
        <dbReference type="ARBA" id="ARBA00022519"/>
    </source>
</evidence>
<evidence type="ECO:0000256" key="22">
    <source>
        <dbReference type="PIRSR" id="PIRSR600829-3"/>
    </source>
</evidence>
<dbReference type="GO" id="GO:0006654">
    <property type="term" value="P:phosphatidic acid biosynthetic process"/>
    <property type="evidence" value="ECO:0007669"/>
    <property type="project" value="InterPro"/>
</dbReference>
<feature type="transmembrane region" description="Helical" evidence="24">
    <location>
        <begin position="95"/>
        <end position="117"/>
    </location>
</feature>
<dbReference type="InterPro" id="IPR033718">
    <property type="entry name" value="DAGK_prok"/>
</dbReference>
<evidence type="ECO:0000256" key="11">
    <source>
        <dbReference type="ARBA" id="ARBA00022741"/>
    </source>
</evidence>
<dbReference type="InterPro" id="IPR036945">
    <property type="entry name" value="DAGK_sf"/>
</dbReference>
<keyword evidence="6" id="KW-0444">Lipid biosynthesis</keyword>
<comment type="cofactor">
    <cofactor evidence="23">
        <name>Mg(2+)</name>
        <dbReference type="ChEBI" id="CHEBI:18420"/>
    </cofactor>
    <text evidence="23">Mn(2+), Zn(2+), Cd(2+) and Co(2+) support activity to lesser extents.</text>
</comment>
<comment type="similarity">
    <text evidence="2 24">Belongs to the bacterial diacylglycerol kinase family.</text>
</comment>
<feature type="binding site" evidence="22">
    <location>
        <begin position="93"/>
        <end position="94"/>
    </location>
    <ligand>
        <name>ATP</name>
        <dbReference type="ChEBI" id="CHEBI:30616"/>
    </ligand>
</feature>
<sequence>MNNKPKYNLFKNTKYALSGLFHVLKTENSFKLELLFAIFIIISIIVIDVSFTNKLILLVTGVLVLIVELLNSAIENVVDLVTKEYAPLAKTAKDIGSTAVMFCISLHIICWIMVILYA</sequence>
<dbReference type="AlphaFoldDB" id="A0A2G1DKF5"/>
<keyword evidence="15 24" id="KW-1133">Transmembrane helix</keyword>
<feature type="binding site" evidence="23">
    <location>
        <position position="27"/>
    </location>
    <ligand>
        <name>a divalent metal cation</name>
        <dbReference type="ChEBI" id="CHEBI:60240"/>
    </ligand>
</feature>
<dbReference type="PANTHER" id="PTHR34299">
    <property type="entry name" value="DIACYLGLYCEROL KINASE"/>
    <property type="match status" value="1"/>
</dbReference>
<evidence type="ECO:0000256" key="9">
    <source>
        <dbReference type="ARBA" id="ARBA00022692"/>
    </source>
</evidence>
<keyword evidence="13 22" id="KW-0067">ATP-binding</keyword>
<evidence type="ECO:0000313" key="28">
    <source>
        <dbReference type="Proteomes" id="UP000262712"/>
    </source>
</evidence>
<feature type="transmembrane region" description="Helical" evidence="24">
    <location>
        <begin position="55"/>
        <end position="74"/>
    </location>
</feature>
<comment type="catalytic activity">
    <reaction evidence="24">
        <text>a 1,2-diacyl-sn-glycerol + ATP = a 1,2-diacyl-sn-glycero-3-phosphate + ADP + H(+)</text>
        <dbReference type="Rhea" id="RHEA:10272"/>
        <dbReference type="ChEBI" id="CHEBI:15378"/>
        <dbReference type="ChEBI" id="CHEBI:17815"/>
        <dbReference type="ChEBI" id="CHEBI:30616"/>
        <dbReference type="ChEBI" id="CHEBI:58608"/>
        <dbReference type="ChEBI" id="CHEBI:456216"/>
        <dbReference type="EC" id="2.7.1.107"/>
    </reaction>
</comment>
<dbReference type="KEGG" id="amol:AMOL_1954"/>
<evidence type="ECO:0000256" key="21">
    <source>
        <dbReference type="PIRSR" id="PIRSR600829-2"/>
    </source>
</evidence>
<reference evidence="26 27" key="1">
    <citation type="submission" date="2017-09" db="EMBL/GenBank/DDBJ databases">
        <title>Arcobacter canalis sp. nov., a new species isolated from a water canal contaminated with urban sewage.</title>
        <authorList>
            <person name="Perez-Cataluna A."/>
            <person name="Salas-Masso N."/>
            <person name="Figueras M.J."/>
        </authorList>
    </citation>
    <scope>NUCLEOTIDE SEQUENCE [LARGE SCALE GENOMIC DNA]</scope>
    <source>
        <strain evidence="26 27">F98-3</strain>
    </source>
</reference>
<keyword evidence="10 23" id="KW-0479">Metal-binding</keyword>
<dbReference type="CDD" id="cd14264">
    <property type="entry name" value="DAGK_IM"/>
    <property type="match status" value="1"/>
</dbReference>
<keyword evidence="18" id="KW-0594">Phospholipid biosynthesis</keyword>
<keyword evidence="27" id="KW-1185">Reference proteome</keyword>
<evidence type="ECO:0000256" key="16">
    <source>
        <dbReference type="ARBA" id="ARBA00023098"/>
    </source>
</evidence>
<keyword evidence="12 24" id="KW-0418">Kinase</keyword>
<dbReference type="RefSeq" id="WP_099341854.1">
    <property type="nucleotide sequence ID" value="NZ_CP032098.1"/>
</dbReference>
<keyword evidence="11 22" id="KW-0547">Nucleotide-binding</keyword>
<evidence type="ECO:0000256" key="23">
    <source>
        <dbReference type="PIRSR" id="PIRSR600829-4"/>
    </source>
</evidence>
<keyword evidence="8 24" id="KW-0808">Transferase</keyword>
<dbReference type="InterPro" id="IPR000829">
    <property type="entry name" value="DAGK"/>
</dbReference>
<dbReference type="Proteomes" id="UP000262712">
    <property type="component" value="Chromosome"/>
</dbReference>
<name>A0A2G1DKF5_9BACT</name>
<dbReference type="GO" id="GO:0046872">
    <property type="term" value="F:metal ion binding"/>
    <property type="evidence" value="ECO:0007669"/>
    <property type="project" value="UniProtKB-KW"/>
</dbReference>
<comment type="function">
    <text evidence="24">Catalyzes the ATP-dependent phosphorylation of sn-l,2-diacylglycerol (DAG) to phosphatidic acid. Involved in the recycling of diacylglycerol produced as a by-product during membrane-derived oligosaccharide (MDO) biosynthesis.</text>
</comment>
<evidence type="ECO:0000256" key="18">
    <source>
        <dbReference type="ARBA" id="ARBA00023209"/>
    </source>
</evidence>
<keyword evidence="16 24" id="KW-0443">Lipid metabolism</keyword>
<evidence type="ECO:0000313" key="27">
    <source>
        <dbReference type="Proteomes" id="UP000221222"/>
    </source>
</evidence>
<evidence type="ECO:0000256" key="2">
    <source>
        <dbReference type="ARBA" id="ARBA00005967"/>
    </source>
</evidence>
<dbReference type="GO" id="GO:0005886">
    <property type="term" value="C:plasma membrane"/>
    <property type="evidence" value="ECO:0007669"/>
    <property type="project" value="UniProtKB-SubCell"/>
</dbReference>
<keyword evidence="5" id="KW-1003">Cell membrane</keyword>
<dbReference type="PANTHER" id="PTHR34299:SF1">
    <property type="entry name" value="DIACYLGLYCEROL KINASE"/>
    <property type="match status" value="1"/>
</dbReference>
<dbReference type="Gene3D" id="1.10.287.3610">
    <property type="match status" value="1"/>
</dbReference>
<evidence type="ECO:0000256" key="4">
    <source>
        <dbReference type="ARBA" id="ARBA00017575"/>
    </source>
</evidence>
<feature type="active site" description="Proton acceptor" evidence="20">
    <location>
        <position position="68"/>
    </location>
</feature>
<dbReference type="EMBL" id="NXFY01000004">
    <property type="protein sequence ID" value="PHO18796.1"/>
    <property type="molecule type" value="Genomic_DNA"/>
</dbReference>
<feature type="binding site" evidence="22">
    <location>
        <position position="75"/>
    </location>
    <ligand>
        <name>ATP</name>
        <dbReference type="ChEBI" id="CHEBI:30616"/>
    </ligand>
</feature>
<evidence type="ECO:0000256" key="13">
    <source>
        <dbReference type="ARBA" id="ARBA00022840"/>
    </source>
</evidence>
<protein>
    <recommendedName>
        <fullName evidence="4 24">Diacylglycerol kinase</fullName>
        <ecNumber evidence="3 24">2.7.1.107</ecNumber>
    </recommendedName>
</protein>
<accession>A0A2G1DKF5</accession>
<evidence type="ECO:0000256" key="3">
    <source>
        <dbReference type="ARBA" id="ARBA00012133"/>
    </source>
</evidence>
<keyword evidence="9 24" id="KW-0812">Transmembrane</keyword>
<organism evidence="26 27">
    <name type="scientific">Malaciobacter molluscorum LMG 25693</name>
    <dbReference type="NCBI Taxonomy" id="870501"/>
    <lineage>
        <taxon>Bacteria</taxon>
        <taxon>Pseudomonadati</taxon>
        <taxon>Campylobacterota</taxon>
        <taxon>Epsilonproteobacteria</taxon>
        <taxon>Campylobacterales</taxon>
        <taxon>Arcobacteraceae</taxon>
        <taxon>Malaciobacter</taxon>
    </lineage>
</organism>
<feature type="binding site" evidence="22">
    <location>
        <position position="15"/>
    </location>
    <ligand>
        <name>ATP</name>
        <dbReference type="ChEBI" id="CHEBI:30616"/>
    </ligand>
</feature>
<feature type="binding site" evidence="22">
    <location>
        <position position="27"/>
    </location>
    <ligand>
        <name>ATP</name>
        <dbReference type="ChEBI" id="CHEBI:30616"/>
    </ligand>
</feature>
<evidence type="ECO:0000256" key="12">
    <source>
        <dbReference type="ARBA" id="ARBA00022777"/>
    </source>
</evidence>
<evidence type="ECO:0000256" key="20">
    <source>
        <dbReference type="PIRSR" id="PIRSR600829-1"/>
    </source>
</evidence>
<feature type="binding site" evidence="23">
    <location>
        <position position="75"/>
    </location>
    <ligand>
        <name>a divalent metal cation</name>
        <dbReference type="ChEBI" id="CHEBI:60240"/>
    </ligand>
</feature>
<dbReference type="EC" id="2.7.1.107" evidence="3 24"/>
<proteinExistence type="inferred from homology"/>
<evidence type="ECO:0000256" key="8">
    <source>
        <dbReference type="ARBA" id="ARBA00022679"/>
    </source>
</evidence>
<evidence type="ECO:0000256" key="10">
    <source>
        <dbReference type="ARBA" id="ARBA00022723"/>
    </source>
</evidence>
<feature type="binding site" evidence="21">
    <location>
        <position position="97"/>
    </location>
    <ligand>
        <name>substrate</name>
    </ligand>
</feature>
<reference evidence="25 28" key="2">
    <citation type="submission" date="2018-08" db="EMBL/GenBank/DDBJ databases">
        <title>Complete genome of the Arcobacter molluscorum type strain LMG 25693.</title>
        <authorList>
            <person name="Miller W.G."/>
            <person name="Yee E."/>
            <person name="Bono J.L."/>
        </authorList>
    </citation>
    <scope>NUCLEOTIDE SEQUENCE [LARGE SCALE GENOMIC DNA]</scope>
    <source>
        <strain evidence="25 28">CECT 7696</strain>
    </source>
</reference>
<evidence type="ECO:0000256" key="24">
    <source>
        <dbReference type="RuleBase" id="RU363065"/>
    </source>
</evidence>
<evidence type="ECO:0000256" key="14">
    <source>
        <dbReference type="ARBA" id="ARBA00022842"/>
    </source>
</evidence>
<dbReference type="Pfam" id="PF01219">
    <property type="entry name" value="DAGK_prokar"/>
    <property type="match status" value="1"/>
</dbReference>
<comment type="subcellular location">
    <subcellularLocation>
        <location evidence="1">Cell inner membrane</location>
        <topology evidence="1">Multi-pass membrane protein</topology>
    </subcellularLocation>
</comment>
<evidence type="ECO:0000256" key="5">
    <source>
        <dbReference type="ARBA" id="ARBA00022475"/>
    </source>
</evidence>
<feature type="binding site" evidence="21">
    <location>
        <position position="68"/>
    </location>
    <ligand>
        <name>substrate</name>
    </ligand>
</feature>
<dbReference type="EMBL" id="CP032098">
    <property type="protein sequence ID" value="AXX92914.1"/>
    <property type="molecule type" value="Genomic_DNA"/>
</dbReference>
<keyword evidence="14 23" id="KW-0460">Magnesium</keyword>
<evidence type="ECO:0000313" key="25">
    <source>
        <dbReference type="EMBL" id="AXX92914.1"/>
    </source>
</evidence>
<gene>
    <name evidence="25" type="primary">dgkA1</name>
    <name evidence="25" type="ORF">AMOL_1954</name>
    <name evidence="26" type="ORF">CPU12_04075</name>
</gene>